<dbReference type="GO" id="GO:0016020">
    <property type="term" value="C:membrane"/>
    <property type="evidence" value="ECO:0007669"/>
    <property type="project" value="TreeGrafter"/>
</dbReference>
<protein>
    <submittedName>
        <fullName evidence="4">Peptidoglycan/LPS O-acetylase OafA/YrhL</fullName>
    </submittedName>
</protein>
<evidence type="ECO:0000256" key="1">
    <source>
        <dbReference type="SAM" id="Phobius"/>
    </source>
</evidence>
<feature type="transmembrane region" description="Helical" evidence="1">
    <location>
        <begin position="189"/>
        <end position="211"/>
    </location>
</feature>
<keyword evidence="5" id="KW-1185">Reference proteome</keyword>
<feature type="transmembrane region" description="Helical" evidence="1">
    <location>
        <begin position="12"/>
        <end position="31"/>
    </location>
</feature>
<dbReference type="PANTHER" id="PTHR23028:SF53">
    <property type="entry name" value="ACYL_TRANSF_3 DOMAIN-CONTAINING PROTEIN"/>
    <property type="match status" value="1"/>
</dbReference>
<reference evidence="4 5" key="1">
    <citation type="submission" date="2019-03" db="EMBL/GenBank/DDBJ databases">
        <title>Genomic Encyclopedia of Archaeal and Bacterial Type Strains, Phase II (KMG-II): from individual species to whole genera.</title>
        <authorList>
            <person name="Goeker M."/>
        </authorList>
    </citation>
    <scope>NUCLEOTIDE SEQUENCE [LARGE SCALE GENOMIC DNA]</scope>
    <source>
        <strain evidence="4 5">DSM 26433</strain>
    </source>
</reference>
<keyword evidence="1" id="KW-0812">Transmembrane</keyword>
<dbReference type="Proteomes" id="UP000295673">
    <property type="component" value="Unassembled WGS sequence"/>
</dbReference>
<comment type="caution">
    <text evidence="4">The sequence shown here is derived from an EMBL/GenBank/DDBJ whole genome shotgun (WGS) entry which is preliminary data.</text>
</comment>
<dbReference type="GO" id="GO:0009103">
    <property type="term" value="P:lipopolysaccharide biosynthetic process"/>
    <property type="evidence" value="ECO:0007669"/>
    <property type="project" value="TreeGrafter"/>
</dbReference>
<feature type="transmembrane region" description="Helical" evidence="1">
    <location>
        <begin position="245"/>
        <end position="262"/>
    </location>
</feature>
<dbReference type="EMBL" id="SMGR01000003">
    <property type="protein sequence ID" value="TCL00732.1"/>
    <property type="molecule type" value="Genomic_DNA"/>
</dbReference>
<dbReference type="RefSeq" id="WP_132861486.1">
    <property type="nucleotide sequence ID" value="NZ_SMGR01000003.1"/>
</dbReference>
<evidence type="ECO:0000259" key="2">
    <source>
        <dbReference type="Pfam" id="PF01757"/>
    </source>
</evidence>
<evidence type="ECO:0000313" key="4">
    <source>
        <dbReference type="EMBL" id="TCL00732.1"/>
    </source>
</evidence>
<dbReference type="Pfam" id="PF19040">
    <property type="entry name" value="SGNH"/>
    <property type="match status" value="1"/>
</dbReference>
<dbReference type="Pfam" id="PF01757">
    <property type="entry name" value="Acyl_transf_3"/>
    <property type="match status" value="1"/>
</dbReference>
<dbReference type="InterPro" id="IPR002656">
    <property type="entry name" value="Acyl_transf_3_dom"/>
</dbReference>
<dbReference type="PANTHER" id="PTHR23028">
    <property type="entry name" value="ACETYLTRANSFERASE"/>
    <property type="match status" value="1"/>
</dbReference>
<accession>A0A4R1NA86</accession>
<feature type="transmembrane region" description="Helical" evidence="1">
    <location>
        <begin position="135"/>
        <end position="157"/>
    </location>
</feature>
<dbReference type="GO" id="GO:0016747">
    <property type="term" value="F:acyltransferase activity, transferring groups other than amino-acyl groups"/>
    <property type="evidence" value="ECO:0007669"/>
    <property type="project" value="InterPro"/>
</dbReference>
<sequence length="662" mass="71846">MPQSHRAEIDGLRAIAVLAVVFYHFGLPGVAGGFVGVDVFFVISGFLIGGILWREKIATGRLSLGQFYVRRIKRLAPAYVAMSVAVLVVGWLVLLPNDFRETAKGIIAATVYLSNVLFYRQSGYFDSAAEDKVMLHTWSLSVEEQFYLFLPLVFLLLGRSRRVMLIGFAALFLASLIASLPMTERNQPAAFYLFPFRAWELLAGVLLAVWATEKQFAYKVNGIVSYAGLAIVIGAILFVTPDAHFPGWQAIFPVLGTVMLIANGRHNNFVNRVLSMRVPVAIGLISYSLYLWHWPVFTLTTYVQGAYAGPAETALWITISVALAAASWAFVEQPVRKANTLTGSVVIGGAATASILLLGVAGFIFCADGVNGRFGPQADIHIAATGDFLQDFSRCEVAVKGPFEGLETCPIGPASDEPEILIWGDSHVRAMFEGLTQIANESGRPALVIWRAGCAPAFDLMKQESAATASQDTACSIANDQIRTALSNMPNIRDVILIGRWAYYATGQGTGNDAHNTISLSSNTLSSPTQDALFADALKQTVKELGDTDRHIFALEQPPEIATYSAPEVARALAHGRVTPDEATRRAAIGRTEANARAALAQEAVSRSGANLLPTWDRFCDAFLCEAVHEGTGQYFDNNHLTNSAARRIRDVFAPVFMPERG</sequence>
<evidence type="ECO:0000259" key="3">
    <source>
        <dbReference type="Pfam" id="PF19040"/>
    </source>
</evidence>
<feature type="domain" description="SGNH" evidence="3">
    <location>
        <begin position="395"/>
        <end position="655"/>
    </location>
</feature>
<feature type="transmembrane region" description="Helical" evidence="1">
    <location>
        <begin position="75"/>
        <end position="94"/>
    </location>
</feature>
<feature type="transmembrane region" description="Helical" evidence="1">
    <location>
        <begin position="313"/>
        <end position="331"/>
    </location>
</feature>
<dbReference type="InterPro" id="IPR043968">
    <property type="entry name" value="SGNH"/>
</dbReference>
<name>A0A4R1NA86_9RHOB</name>
<feature type="domain" description="Acyltransferase 3" evidence="2">
    <location>
        <begin position="7"/>
        <end position="327"/>
    </location>
</feature>
<feature type="transmembrane region" description="Helical" evidence="1">
    <location>
        <begin position="164"/>
        <end position="183"/>
    </location>
</feature>
<proteinExistence type="predicted"/>
<dbReference type="AlphaFoldDB" id="A0A4R1NA86"/>
<organism evidence="4 5">
    <name type="scientific">Shimia isoporae</name>
    <dbReference type="NCBI Taxonomy" id="647720"/>
    <lineage>
        <taxon>Bacteria</taxon>
        <taxon>Pseudomonadati</taxon>
        <taxon>Pseudomonadota</taxon>
        <taxon>Alphaproteobacteria</taxon>
        <taxon>Rhodobacterales</taxon>
        <taxon>Roseobacteraceae</taxon>
    </lineage>
</organism>
<keyword evidence="1" id="KW-0472">Membrane</keyword>
<dbReference type="OrthoDB" id="9796461at2"/>
<feature type="transmembrane region" description="Helical" evidence="1">
    <location>
        <begin position="37"/>
        <end position="54"/>
    </location>
</feature>
<feature type="transmembrane region" description="Helical" evidence="1">
    <location>
        <begin position="274"/>
        <end position="293"/>
    </location>
</feature>
<keyword evidence="1" id="KW-1133">Transmembrane helix</keyword>
<feature type="transmembrane region" description="Helical" evidence="1">
    <location>
        <begin position="223"/>
        <end position="239"/>
    </location>
</feature>
<evidence type="ECO:0000313" key="5">
    <source>
        <dbReference type="Proteomes" id="UP000295673"/>
    </source>
</evidence>
<dbReference type="InterPro" id="IPR050879">
    <property type="entry name" value="Acyltransferase_3"/>
</dbReference>
<feature type="transmembrane region" description="Helical" evidence="1">
    <location>
        <begin position="343"/>
        <end position="365"/>
    </location>
</feature>
<gene>
    <name evidence="4" type="ORF">BXY66_3379</name>
</gene>